<dbReference type="AlphaFoldDB" id="A0A2C0EK99"/>
<dbReference type="PROSITE" id="PS51272">
    <property type="entry name" value="SLH"/>
    <property type="match status" value="1"/>
</dbReference>
<sequence length="123" mass="13358">MTAAMVAGVVSSVAAGKTFSDVQPGSWSEEYINYLVAKKAIEGKPDGTFDPSEAIDRASALPNFNADIYNTLTTKYTDKGTLVFKVLRDKDVVTSEIVSQAVHTQIYNTKKPLVHVQEASFIV</sequence>
<dbReference type="EMBL" id="NUJQ01000035">
    <property type="protein sequence ID" value="PGQ06481.1"/>
    <property type="molecule type" value="Genomic_DNA"/>
</dbReference>
<evidence type="ECO:0000256" key="1">
    <source>
        <dbReference type="ARBA" id="ARBA00022729"/>
    </source>
</evidence>
<accession>A0A2C0EK99</accession>
<keyword evidence="1" id="KW-0732">Signal</keyword>
<name>A0A2C0EK99_BACCE</name>
<dbReference type="RefSeq" id="WP_097829816.1">
    <property type="nucleotide sequence ID" value="NZ_CP089518.1"/>
</dbReference>
<proteinExistence type="predicted"/>
<gene>
    <name evidence="2" type="ORF">COA08_22605</name>
</gene>
<reference evidence="2 3" key="1">
    <citation type="submission" date="2017-09" db="EMBL/GenBank/DDBJ databases">
        <title>Large-scale bioinformatics analysis of Bacillus genomes uncovers conserved roles of natural products in bacterial physiology.</title>
        <authorList>
            <consortium name="Agbiome Team Llc"/>
            <person name="Bleich R.M."/>
            <person name="Grubbs K.J."/>
            <person name="Santa Maria K.C."/>
            <person name="Allen S.E."/>
            <person name="Farag S."/>
            <person name="Shank E.A."/>
            <person name="Bowers A."/>
        </authorList>
    </citation>
    <scope>NUCLEOTIDE SEQUENCE [LARGE SCALE GENOMIC DNA]</scope>
    <source>
        <strain evidence="2 3">AFS046104</strain>
    </source>
</reference>
<evidence type="ECO:0000313" key="3">
    <source>
        <dbReference type="Proteomes" id="UP000221438"/>
    </source>
</evidence>
<dbReference type="InterPro" id="IPR001119">
    <property type="entry name" value="SLH_dom"/>
</dbReference>
<comment type="caution">
    <text evidence="2">The sequence shown here is derived from an EMBL/GenBank/DDBJ whole genome shotgun (WGS) entry which is preliminary data.</text>
</comment>
<evidence type="ECO:0000313" key="2">
    <source>
        <dbReference type="EMBL" id="PGQ06481.1"/>
    </source>
</evidence>
<dbReference type="Pfam" id="PF00395">
    <property type="entry name" value="SLH"/>
    <property type="match status" value="1"/>
</dbReference>
<organism evidence="2 3">
    <name type="scientific">Bacillus cereus</name>
    <dbReference type="NCBI Taxonomy" id="1396"/>
    <lineage>
        <taxon>Bacteria</taxon>
        <taxon>Bacillati</taxon>
        <taxon>Bacillota</taxon>
        <taxon>Bacilli</taxon>
        <taxon>Bacillales</taxon>
        <taxon>Bacillaceae</taxon>
        <taxon>Bacillus</taxon>
        <taxon>Bacillus cereus group</taxon>
    </lineage>
</organism>
<protein>
    <submittedName>
        <fullName evidence="2">Uncharacterized protein</fullName>
    </submittedName>
</protein>
<dbReference type="Proteomes" id="UP000221438">
    <property type="component" value="Unassembled WGS sequence"/>
</dbReference>